<dbReference type="GO" id="GO:0005930">
    <property type="term" value="C:axoneme"/>
    <property type="evidence" value="ECO:0007669"/>
    <property type="project" value="TreeGrafter"/>
</dbReference>
<dbReference type="AlphaFoldDB" id="A0AA88YB57"/>
<dbReference type="Gene3D" id="1.10.418.10">
    <property type="entry name" value="Calponin-like domain"/>
    <property type="match status" value="1"/>
</dbReference>
<dbReference type="Proteomes" id="UP001186944">
    <property type="component" value="Unassembled WGS sequence"/>
</dbReference>
<evidence type="ECO:0000313" key="4">
    <source>
        <dbReference type="EMBL" id="KAK3095814.1"/>
    </source>
</evidence>
<dbReference type="EMBL" id="VSWD01000008">
    <property type="protein sequence ID" value="KAK3095814.1"/>
    <property type="molecule type" value="Genomic_DNA"/>
</dbReference>
<keyword evidence="1" id="KW-0175">Coiled coil</keyword>
<feature type="compositionally biased region" description="Basic and acidic residues" evidence="2">
    <location>
        <begin position="191"/>
        <end position="204"/>
    </location>
</feature>
<organism evidence="4 5">
    <name type="scientific">Pinctada imbricata</name>
    <name type="common">Atlantic pearl-oyster</name>
    <name type="synonym">Pinctada martensii</name>
    <dbReference type="NCBI Taxonomy" id="66713"/>
    <lineage>
        <taxon>Eukaryota</taxon>
        <taxon>Metazoa</taxon>
        <taxon>Spiralia</taxon>
        <taxon>Lophotrochozoa</taxon>
        <taxon>Mollusca</taxon>
        <taxon>Bivalvia</taxon>
        <taxon>Autobranchia</taxon>
        <taxon>Pteriomorphia</taxon>
        <taxon>Pterioida</taxon>
        <taxon>Pterioidea</taxon>
        <taxon>Pteriidae</taxon>
        <taxon>Pinctada</taxon>
    </lineage>
</organism>
<dbReference type="PANTHER" id="PTHR12509:SF9">
    <property type="entry name" value="SPERM FLAGELLAR PROTEIN 1 ISOFORM X1"/>
    <property type="match status" value="1"/>
</dbReference>
<evidence type="ECO:0000259" key="3">
    <source>
        <dbReference type="PROSITE" id="PS50021"/>
    </source>
</evidence>
<evidence type="ECO:0000256" key="2">
    <source>
        <dbReference type="SAM" id="MobiDB-lite"/>
    </source>
</evidence>
<evidence type="ECO:0000313" key="5">
    <source>
        <dbReference type="Proteomes" id="UP001186944"/>
    </source>
</evidence>
<feature type="coiled-coil region" evidence="1">
    <location>
        <begin position="245"/>
        <end position="272"/>
    </location>
</feature>
<dbReference type="InterPro" id="IPR001715">
    <property type="entry name" value="CH_dom"/>
</dbReference>
<feature type="domain" description="Calponin-homology (CH)" evidence="3">
    <location>
        <begin position="24"/>
        <end position="132"/>
    </location>
</feature>
<dbReference type="Pfam" id="PF06294">
    <property type="entry name" value="CH_2"/>
    <property type="match status" value="1"/>
</dbReference>
<dbReference type="InterPro" id="IPR010441">
    <property type="entry name" value="CH_2"/>
</dbReference>
<name>A0AA88YB57_PINIB</name>
<evidence type="ECO:0000256" key="1">
    <source>
        <dbReference type="SAM" id="Coils"/>
    </source>
</evidence>
<dbReference type="GO" id="GO:0051493">
    <property type="term" value="P:regulation of cytoskeleton organization"/>
    <property type="evidence" value="ECO:0007669"/>
    <property type="project" value="TreeGrafter"/>
</dbReference>
<keyword evidence="5" id="KW-1185">Reference proteome</keyword>
<dbReference type="FunFam" id="1.10.418.10:FF:000059">
    <property type="entry name" value="RIKEN cDNA 6430531B16 gene"/>
    <property type="match status" value="1"/>
</dbReference>
<accession>A0AA88YB57</accession>
<dbReference type="InterPro" id="IPR052111">
    <property type="entry name" value="Spermatogenesis_Ciliary_MAP"/>
</dbReference>
<reference evidence="4" key="1">
    <citation type="submission" date="2019-08" db="EMBL/GenBank/DDBJ databases">
        <title>The improved chromosome-level genome for the pearl oyster Pinctada fucata martensii using PacBio sequencing and Hi-C.</title>
        <authorList>
            <person name="Zheng Z."/>
        </authorList>
    </citation>
    <scope>NUCLEOTIDE SEQUENCE</scope>
    <source>
        <strain evidence="4">ZZ-2019</strain>
        <tissue evidence="4">Adductor muscle</tissue>
    </source>
</reference>
<dbReference type="PROSITE" id="PS50021">
    <property type="entry name" value="CH"/>
    <property type="match status" value="1"/>
</dbReference>
<feature type="region of interest" description="Disordered" evidence="2">
    <location>
        <begin position="152"/>
        <end position="204"/>
    </location>
</feature>
<feature type="compositionally biased region" description="Basic and acidic residues" evidence="2">
    <location>
        <begin position="152"/>
        <end position="169"/>
    </location>
</feature>
<sequence length="292" mass="34561">MESVTFNRSLNGLTRVDMEEFYDEVELANLFQWLDRVPLSRKRKNLEKDFADGVLVAEIIKHYLPKMIDMHMYSPASSTTQQMDTWRLLNRKVLQKLDFDLSEEVTRAIAKRKPGVIQKVLMLLRYQLDRQLQRQGRSRAEVDEKFMAVATLKEKPEPDNTPSQKDDRALVPLKTGRTSPGKIVSPRRYKKGEIPHDHPDRSSYHFDGKNYLENPPLYIYPHIDNVPRSYLEEKQMECMAKDDTIRMLNAKIRRLEQLLQLKDNRLVDLQEQLAREHGLYYVGPRKQRFIRY</sequence>
<gene>
    <name evidence="4" type="ORF">FSP39_019559</name>
</gene>
<dbReference type="PANTHER" id="PTHR12509">
    <property type="entry name" value="SPERMATOGENESIS-ASSOCIATED 4-RELATED"/>
    <property type="match status" value="1"/>
</dbReference>
<proteinExistence type="predicted"/>
<comment type="caution">
    <text evidence="4">The sequence shown here is derived from an EMBL/GenBank/DDBJ whole genome shotgun (WGS) entry which is preliminary data.</text>
</comment>
<dbReference type="SUPFAM" id="SSF47576">
    <property type="entry name" value="Calponin-homology domain, CH-domain"/>
    <property type="match status" value="1"/>
</dbReference>
<dbReference type="GO" id="GO:0008017">
    <property type="term" value="F:microtubule binding"/>
    <property type="evidence" value="ECO:0007669"/>
    <property type="project" value="TreeGrafter"/>
</dbReference>
<protein>
    <recommendedName>
        <fullName evidence="3">Calponin-homology (CH) domain-containing protein</fullName>
    </recommendedName>
</protein>
<dbReference type="InterPro" id="IPR036872">
    <property type="entry name" value="CH_dom_sf"/>
</dbReference>